<dbReference type="GO" id="GO:0046872">
    <property type="term" value="F:metal ion binding"/>
    <property type="evidence" value="ECO:0007669"/>
    <property type="project" value="UniProtKB-KW"/>
</dbReference>
<gene>
    <name evidence="9" type="ORF">BG844_20750</name>
</gene>
<name>A0A1K0GMU5_9ACTN</name>
<evidence type="ECO:0000256" key="5">
    <source>
        <dbReference type="ARBA" id="ARBA00022723"/>
    </source>
</evidence>
<evidence type="ECO:0000256" key="6">
    <source>
        <dbReference type="ARBA" id="ARBA00023004"/>
    </source>
</evidence>
<keyword evidence="10" id="KW-1185">Reference proteome</keyword>
<feature type="domain" description="Radical SAM core" evidence="8">
    <location>
        <begin position="179"/>
        <end position="395"/>
    </location>
</feature>
<dbReference type="SUPFAM" id="SSF102114">
    <property type="entry name" value="Radical SAM enzymes"/>
    <property type="match status" value="1"/>
</dbReference>
<dbReference type="SFLD" id="SFLDS00029">
    <property type="entry name" value="Radical_SAM"/>
    <property type="match status" value="1"/>
</dbReference>
<evidence type="ECO:0000256" key="3">
    <source>
        <dbReference type="ARBA" id="ARBA00022679"/>
    </source>
</evidence>
<dbReference type="SFLD" id="SFLDG01123">
    <property type="entry name" value="methyltransferase_(Class_B)"/>
    <property type="match status" value="1"/>
</dbReference>
<protein>
    <submittedName>
        <fullName evidence="9">Radical SAM protein</fullName>
    </submittedName>
</protein>
<dbReference type="InterPro" id="IPR013785">
    <property type="entry name" value="Aldolase_TIM"/>
</dbReference>
<dbReference type="PROSITE" id="PS51918">
    <property type="entry name" value="RADICAL_SAM"/>
    <property type="match status" value="1"/>
</dbReference>
<dbReference type="AlphaFoldDB" id="A0A1K0GMU5"/>
<dbReference type="GO" id="GO:0003824">
    <property type="term" value="F:catalytic activity"/>
    <property type="evidence" value="ECO:0007669"/>
    <property type="project" value="InterPro"/>
</dbReference>
<dbReference type="PANTHER" id="PTHR43409:SF7">
    <property type="entry name" value="BLL1977 PROTEIN"/>
    <property type="match status" value="1"/>
</dbReference>
<dbReference type="Gene3D" id="3.20.20.70">
    <property type="entry name" value="Aldolase class I"/>
    <property type="match status" value="1"/>
</dbReference>
<accession>A0A1K0GMU5</accession>
<evidence type="ECO:0000313" key="9">
    <source>
        <dbReference type="EMBL" id="OJF12396.1"/>
    </source>
</evidence>
<dbReference type="Pfam" id="PF04055">
    <property type="entry name" value="Radical_SAM"/>
    <property type="match status" value="1"/>
</dbReference>
<organism evidence="9 10">
    <name type="scientific">Couchioplanes caeruleus subsp. caeruleus</name>
    <dbReference type="NCBI Taxonomy" id="56427"/>
    <lineage>
        <taxon>Bacteria</taxon>
        <taxon>Bacillati</taxon>
        <taxon>Actinomycetota</taxon>
        <taxon>Actinomycetes</taxon>
        <taxon>Micromonosporales</taxon>
        <taxon>Micromonosporaceae</taxon>
        <taxon>Couchioplanes</taxon>
    </lineage>
</organism>
<dbReference type="InterPro" id="IPR058240">
    <property type="entry name" value="rSAM_sf"/>
</dbReference>
<sequence>MARVCFVLPADEFDRDFIQLSVDVAIAAAVLRADGHEITVWDRRVGTGRPTGGVDGFVVITAVVDRAQCYPLELHPVREAVADATALAPRAWTVACGPHPTHLPEATRAELGVGHVSRGETDAAAVAAVRALVRHGSATPAVLPEQGVHPDLAYDETPPPAHDLFPLDRYEAEVIVDGRLRRGTCGLVLAARGCTYQCTFCHLPHGSRMRPQPVDRVLAEVDSLRRHGSDSIFFLDYVFGLQRDFYSALCAGLRDRDIGWTGQTRAEVVLRSDPAEWAAAGCRGMWLGAESPDVAHTGVRKRVSEAQIREAVLKLRDAGIVPFAFVLLGLPDDDACASGRLADWAAGLPGWFGTNQLYLRPGTPLYDELAPGLNGGVAPRTWAEVAAVTRRYREEYPCDLGELEARLRRLPNHVSQVMAHTGAA</sequence>
<dbReference type="Proteomes" id="UP000182486">
    <property type="component" value="Unassembled WGS sequence"/>
</dbReference>
<keyword evidence="5" id="KW-0479">Metal-binding</keyword>
<dbReference type="EMBL" id="MEIA01000221">
    <property type="protein sequence ID" value="OJF12396.1"/>
    <property type="molecule type" value="Genomic_DNA"/>
</dbReference>
<evidence type="ECO:0000313" key="10">
    <source>
        <dbReference type="Proteomes" id="UP000182486"/>
    </source>
</evidence>
<dbReference type="GO" id="GO:0051539">
    <property type="term" value="F:4 iron, 4 sulfur cluster binding"/>
    <property type="evidence" value="ECO:0007669"/>
    <property type="project" value="UniProtKB-KW"/>
</dbReference>
<keyword evidence="2" id="KW-0489">Methyltransferase</keyword>
<dbReference type="InterPro" id="IPR006638">
    <property type="entry name" value="Elp3/MiaA/NifB-like_rSAM"/>
</dbReference>
<dbReference type="SFLD" id="SFLDG01082">
    <property type="entry name" value="B12-binding_domain_containing"/>
    <property type="match status" value="1"/>
</dbReference>
<proteinExistence type="predicted"/>
<dbReference type="InterPro" id="IPR007197">
    <property type="entry name" value="rSAM"/>
</dbReference>
<dbReference type="PANTHER" id="PTHR43409">
    <property type="entry name" value="ANAEROBIC MAGNESIUM-PROTOPORPHYRIN IX MONOMETHYL ESTER CYCLASE-RELATED"/>
    <property type="match status" value="1"/>
</dbReference>
<reference evidence="9 10" key="1">
    <citation type="submission" date="2016-09" db="EMBL/GenBank/DDBJ databases">
        <title>Couchioplanes caeruleus draft genome sequence.</title>
        <authorList>
            <person name="Sheehan J."/>
            <person name="Caffrey P."/>
        </authorList>
    </citation>
    <scope>NUCLEOTIDE SEQUENCE [LARGE SCALE GENOMIC DNA]</scope>
    <source>
        <strain evidence="9 10">DSM 43634</strain>
    </source>
</reference>
<comment type="caution">
    <text evidence="9">The sequence shown here is derived from an EMBL/GenBank/DDBJ whole genome shotgun (WGS) entry which is preliminary data.</text>
</comment>
<evidence type="ECO:0000256" key="4">
    <source>
        <dbReference type="ARBA" id="ARBA00022691"/>
    </source>
</evidence>
<evidence type="ECO:0000256" key="7">
    <source>
        <dbReference type="ARBA" id="ARBA00023014"/>
    </source>
</evidence>
<evidence type="ECO:0000259" key="8">
    <source>
        <dbReference type="PROSITE" id="PS51918"/>
    </source>
</evidence>
<dbReference type="InterPro" id="IPR034466">
    <property type="entry name" value="Methyltransferase_Class_B"/>
</dbReference>
<evidence type="ECO:0000256" key="2">
    <source>
        <dbReference type="ARBA" id="ARBA00022603"/>
    </source>
</evidence>
<dbReference type="GO" id="GO:0005829">
    <property type="term" value="C:cytosol"/>
    <property type="evidence" value="ECO:0007669"/>
    <property type="project" value="TreeGrafter"/>
</dbReference>
<keyword evidence="7" id="KW-0411">Iron-sulfur</keyword>
<comment type="cofactor">
    <cofactor evidence="1">
        <name>[4Fe-4S] cluster</name>
        <dbReference type="ChEBI" id="CHEBI:49883"/>
    </cofactor>
</comment>
<keyword evidence="4" id="KW-0949">S-adenosyl-L-methionine</keyword>
<dbReference type="InterPro" id="IPR051198">
    <property type="entry name" value="BchE-like"/>
</dbReference>
<evidence type="ECO:0000256" key="1">
    <source>
        <dbReference type="ARBA" id="ARBA00001966"/>
    </source>
</evidence>
<dbReference type="RefSeq" id="WP_071807002.1">
    <property type="nucleotide sequence ID" value="NZ_MEIA01000221.1"/>
</dbReference>
<keyword evidence="3" id="KW-0808">Transferase</keyword>
<dbReference type="SMART" id="SM00729">
    <property type="entry name" value="Elp3"/>
    <property type="match status" value="1"/>
</dbReference>
<keyword evidence="6" id="KW-0408">Iron</keyword>